<protein>
    <submittedName>
        <fullName evidence="1">Uncharacterized protein</fullName>
    </submittedName>
</protein>
<evidence type="ECO:0000313" key="2">
    <source>
        <dbReference type="Proteomes" id="UP000256964"/>
    </source>
</evidence>
<gene>
    <name evidence="1" type="ORF">OH76DRAFT_1018996</name>
</gene>
<dbReference type="AlphaFoldDB" id="A0A371CXS2"/>
<sequence>MSVCDAATHSGQHIVRRALGVGARRDAKLWRQTRLYRPHVRPSVHGPPRHYASAAARTHGQRACHAEHRAGGTRRHAVDIGAGKRRVLTAPMFGASRFRRHDEPRERLVFSHR</sequence>
<reference evidence="1 2" key="1">
    <citation type="journal article" date="2018" name="Biotechnol. Biofuels">
        <title>Integrative visual omics of the white-rot fungus Polyporus brumalis exposes the biotechnological potential of its oxidative enzymes for delignifying raw plant biomass.</title>
        <authorList>
            <person name="Miyauchi S."/>
            <person name="Rancon A."/>
            <person name="Drula E."/>
            <person name="Hage H."/>
            <person name="Chaduli D."/>
            <person name="Favel A."/>
            <person name="Grisel S."/>
            <person name="Henrissat B."/>
            <person name="Herpoel-Gimbert I."/>
            <person name="Ruiz-Duenas F.J."/>
            <person name="Chevret D."/>
            <person name="Hainaut M."/>
            <person name="Lin J."/>
            <person name="Wang M."/>
            <person name="Pangilinan J."/>
            <person name="Lipzen A."/>
            <person name="Lesage-Meessen L."/>
            <person name="Navarro D."/>
            <person name="Riley R."/>
            <person name="Grigoriev I.V."/>
            <person name="Zhou S."/>
            <person name="Raouche S."/>
            <person name="Rosso M.N."/>
        </authorList>
    </citation>
    <scope>NUCLEOTIDE SEQUENCE [LARGE SCALE GENOMIC DNA]</scope>
    <source>
        <strain evidence="1 2">BRFM 1820</strain>
    </source>
</reference>
<dbReference type="EMBL" id="KZ857441">
    <property type="protein sequence ID" value="RDX45077.1"/>
    <property type="molecule type" value="Genomic_DNA"/>
</dbReference>
<evidence type="ECO:0000313" key="1">
    <source>
        <dbReference type="EMBL" id="RDX45077.1"/>
    </source>
</evidence>
<keyword evidence="2" id="KW-1185">Reference proteome</keyword>
<organism evidence="1 2">
    <name type="scientific">Lentinus brumalis</name>
    <dbReference type="NCBI Taxonomy" id="2498619"/>
    <lineage>
        <taxon>Eukaryota</taxon>
        <taxon>Fungi</taxon>
        <taxon>Dikarya</taxon>
        <taxon>Basidiomycota</taxon>
        <taxon>Agaricomycotina</taxon>
        <taxon>Agaricomycetes</taxon>
        <taxon>Polyporales</taxon>
        <taxon>Polyporaceae</taxon>
        <taxon>Lentinus</taxon>
    </lineage>
</organism>
<proteinExistence type="predicted"/>
<name>A0A371CXS2_9APHY</name>
<accession>A0A371CXS2</accession>
<dbReference type="Proteomes" id="UP000256964">
    <property type="component" value="Unassembled WGS sequence"/>
</dbReference>